<organism evidence="1 2">
    <name type="scientific">Cinchona calisaya</name>
    <dbReference type="NCBI Taxonomy" id="153742"/>
    <lineage>
        <taxon>Eukaryota</taxon>
        <taxon>Viridiplantae</taxon>
        <taxon>Streptophyta</taxon>
        <taxon>Embryophyta</taxon>
        <taxon>Tracheophyta</taxon>
        <taxon>Spermatophyta</taxon>
        <taxon>Magnoliopsida</taxon>
        <taxon>eudicotyledons</taxon>
        <taxon>Gunneridae</taxon>
        <taxon>Pentapetalae</taxon>
        <taxon>asterids</taxon>
        <taxon>lamiids</taxon>
        <taxon>Gentianales</taxon>
        <taxon>Rubiaceae</taxon>
        <taxon>Cinchonoideae</taxon>
        <taxon>Cinchoneae</taxon>
        <taxon>Cinchona</taxon>
    </lineage>
</organism>
<name>A0ABD2ZBT4_9GENT</name>
<evidence type="ECO:0000313" key="2">
    <source>
        <dbReference type="Proteomes" id="UP001630127"/>
    </source>
</evidence>
<comment type="caution">
    <text evidence="1">The sequence shown here is derived from an EMBL/GenBank/DDBJ whole genome shotgun (WGS) entry which is preliminary data.</text>
</comment>
<dbReference type="EMBL" id="JBJUIK010000010">
    <property type="protein sequence ID" value="KAL3516399.1"/>
    <property type="molecule type" value="Genomic_DNA"/>
</dbReference>
<reference evidence="1 2" key="1">
    <citation type="submission" date="2024-11" db="EMBL/GenBank/DDBJ databases">
        <title>A near-complete genome assembly of Cinchona calisaya.</title>
        <authorList>
            <person name="Lian D.C."/>
            <person name="Zhao X.W."/>
            <person name="Wei L."/>
        </authorList>
    </citation>
    <scope>NUCLEOTIDE SEQUENCE [LARGE SCALE GENOMIC DNA]</scope>
    <source>
        <tissue evidence="1">Nenye</tissue>
    </source>
</reference>
<accession>A0ABD2ZBT4</accession>
<sequence length="159" mass="17861">MTNGESSFWHGNWSSLGVLCKGKDTYHNATIKVKDLHSNEAGWNLEAVQDDLLVDEVSGIWATKIFLTSEEDEYIWQPSSNGKFSLSSAHGAIRESRIGMKMPSLICWESWKERNSSLYQATSSSQSQVIHGINQVRRDLAVTYPMEKFLAASALGREF</sequence>
<keyword evidence="2" id="KW-1185">Reference proteome</keyword>
<proteinExistence type="predicted"/>
<gene>
    <name evidence="1" type="ORF">ACH5RR_023301</name>
</gene>
<dbReference type="Proteomes" id="UP001630127">
    <property type="component" value="Unassembled WGS sequence"/>
</dbReference>
<dbReference type="AlphaFoldDB" id="A0ABD2ZBT4"/>
<evidence type="ECO:0000313" key="1">
    <source>
        <dbReference type="EMBL" id="KAL3516399.1"/>
    </source>
</evidence>
<protein>
    <submittedName>
        <fullName evidence="1">Uncharacterized protein</fullName>
    </submittedName>
</protein>